<dbReference type="KEGG" id="caci:CLOAM1904"/>
<keyword evidence="1" id="KW-0408">Iron</keyword>
<dbReference type="HOGENOM" id="CLU_2300830_0_0_0"/>
<dbReference type="RefSeq" id="WP_015425588.1">
    <property type="nucleotide sequence ID" value="NC_020449.1"/>
</dbReference>
<keyword evidence="4" id="KW-1185">Reference proteome</keyword>
<organism evidence="3 4">
    <name type="scientific">Cloacimonas acidaminovorans (strain Evry)</name>
    <dbReference type="NCBI Taxonomy" id="459349"/>
    <lineage>
        <taxon>Bacteria</taxon>
        <taxon>Pseudomonadati</taxon>
        <taxon>Candidatus Cloacimonadota</taxon>
        <taxon>Candidatus Cloacimonadia</taxon>
        <taxon>Candidatus Cloacimonadales</taxon>
        <taxon>Candidatus Cloacimonadaceae</taxon>
        <taxon>Candidatus Cloacimonas</taxon>
    </lineage>
</organism>
<protein>
    <submittedName>
        <fullName evidence="3">Protein, probably involved in Fe2+ transport (Modular protein)</fullName>
    </submittedName>
</protein>
<dbReference type="SUPFAM" id="SSF50037">
    <property type="entry name" value="C-terminal domain of transcriptional repressors"/>
    <property type="match status" value="1"/>
</dbReference>
<dbReference type="AlphaFoldDB" id="B0VJP5"/>
<dbReference type="InterPro" id="IPR008988">
    <property type="entry name" value="Transcriptional_repressor_C"/>
</dbReference>
<dbReference type="InterPro" id="IPR007167">
    <property type="entry name" value="Fe-transptr_FeoA-like"/>
</dbReference>
<feature type="domain" description="Ferrous iron transporter FeoA-like" evidence="2">
    <location>
        <begin position="33"/>
        <end position="98"/>
    </location>
</feature>
<sequence>MLSRRNRVRIRGWSRKFSGRKRHGVCKAGQCLPLDQLPEGCNAVVIHNNNLKIIERGLYIGAQISMFRNDDDEPNVVVAVGDARYVLDRRIAKTIKVKIV</sequence>
<dbReference type="STRING" id="459349.CLOAM1904"/>
<evidence type="ECO:0000256" key="1">
    <source>
        <dbReference type="ARBA" id="ARBA00023004"/>
    </source>
</evidence>
<proteinExistence type="predicted"/>
<dbReference type="EMBL" id="CU466930">
    <property type="protein sequence ID" value="CAO81730.1"/>
    <property type="molecule type" value="Genomic_DNA"/>
</dbReference>
<dbReference type="Pfam" id="PF04023">
    <property type="entry name" value="FeoA"/>
    <property type="match status" value="1"/>
</dbReference>
<name>B0VJP5_CLOAI</name>
<evidence type="ECO:0000313" key="3">
    <source>
        <dbReference type="EMBL" id="CAO81730.1"/>
    </source>
</evidence>
<reference evidence="3 4" key="1">
    <citation type="journal article" date="2008" name="J. Bacteriol.">
        <title>'Candidatus Cloacamonas acidaminovorans': genome sequence reconstruction provides a first glimpse of a new bacterial division.</title>
        <authorList>
            <person name="Pelletier E."/>
            <person name="Kreimeyer A."/>
            <person name="Bocs S."/>
            <person name="Rouy Z."/>
            <person name="Gyapay G."/>
            <person name="Chouari R."/>
            <person name="Riviere D."/>
            <person name="Ganesan A."/>
            <person name="Daegelen P."/>
            <person name="Sghir A."/>
            <person name="Cohen G.N."/>
            <person name="Medigue C."/>
            <person name="Weissenbach J."/>
            <person name="Le Paslier D."/>
        </authorList>
    </citation>
    <scope>NUCLEOTIDE SEQUENCE [LARGE SCALE GENOMIC DNA]</scope>
    <source>
        <strain evidence="4">Evry</strain>
    </source>
</reference>
<dbReference type="Proteomes" id="UP000002019">
    <property type="component" value="Chromosome"/>
</dbReference>
<gene>
    <name evidence="3" type="ordered locus">CLOAM1904</name>
</gene>
<accession>B0VJP5</accession>
<evidence type="ECO:0000313" key="4">
    <source>
        <dbReference type="Proteomes" id="UP000002019"/>
    </source>
</evidence>
<dbReference type="GO" id="GO:0046914">
    <property type="term" value="F:transition metal ion binding"/>
    <property type="evidence" value="ECO:0007669"/>
    <property type="project" value="InterPro"/>
</dbReference>
<evidence type="ECO:0000259" key="2">
    <source>
        <dbReference type="Pfam" id="PF04023"/>
    </source>
</evidence>
<dbReference type="InterPro" id="IPR038157">
    <property type="entry name" value="FeoA_core_dom"/>
</dbReference>
<dbReference type="Gene3D" id="2.30.30.90">
    <property type="match status" value="1"/>
</dbReference>